<dbReference type="Proteomes" id="UP000887159">
    <property type="component" value="Unassembled WGS sequence"/>
</dbReference>
<accession>A0A8X6RZG8</accession>
<dbReference type="EMBL" id="BMAU01021234">
    <property type="protein sequence ID" value="GFY03001.1"/>
    <property type="molecule type" value="Genomic_DNA"/>
</dbReference>
<gene>
    <name evidence="1" type="ORF">TNCV_980061</name>
</gene>
<organism evidence="1 2">
    <name type="scientific">Trichonephila clavipes</name>
    <name type="common">Golden silk orbweaver</name>
    <name type="synonym">Nephila clavipes</name>
    <dbReference type="NCBI Taxonomy" id="2585209"/>
    <lineage>
        <taxon>Eukaryota</taxon>
        <taxon>Metazoa</taxon>
        <taxon>Ecdysozoa</taxon>
        <taxon>Arthropoda</taxon>
        <taxon>Chelicerata</taxon>
        <taxon>Arachnida</taxon>
        <taxon>Araneae</taxon>
        <taxon>Araneomorphae</taxon>
        <taxon>Entelegynae</taxon>
        <taxon>Araneoidea</taxon>
        <taxon>Nephilidae</taxon>
        <taxon>Trichonephila</taxon>
    </lineage>
</organism>
<proteinExistence type="predicted"/>
<reference evidence="1" key="1">
    <citation type="submission" date="2020-08" db="EMBL/GenBank/DDBJ databases">
        <title>Multicomponent nature underlies the extraordinary mechanical properties of spider dragline silk.</title>
        <authorList>
            <person name="Kono N."/>
            <person name="Nakamura H."/>
            <person name="Mori M."/>
            <person name="Yoshida Y."/>
            <person name="Ohtoshi R."/>
            <person name="Malay A.D."/>
            <person name="Moran D.A.P."/>
            <person name="Tomita M."/>
            <person name="Numata K."/>
            <person name="Arakawa K."/>
        </authorList>
    </citation>
    <scope>NUCLEOTIDE SEQUENCE</scope>
</reference>
<evidence type="ECO:0000313" key="1">
    <source>
        <dbReference type="EMBL" id="GFY03001.1"/>
    </source>
</evidence>
<protein>
    <submittedName>
        <fullName evidence="1">Uncharacterized protein</fullName>
    </submittedName>
</protein>
<comment type="caution">
    <text evidence="1">The sequence shown here is derived from an EMBL/GenBank/DDBJ whole genome shotgun (WGS) entry which is preliminary data.</text>
</comment>
<evidence type="ECO:0000313" key="2">
    <source>
        <dbReference type="Proteomes" id="UP000887159"/>
    </source>
</evidence>
<dbReference type="AlphaFoldDB" id="A0A8X6RZG8"/>
<keyword evidence="2" id="KW-1185">Reference proteome</keyword>
<name>A0A8X6RZG8_TRICX</name>
<sequence>MYNVNEPPPHWSLEVRKGFLDDRWKEEVQYRKNAAQEREKLIDVYREDVLTVLQNWFAKLRSRNFYFENALRFERPVEADKGTINALIN</sequence>